<organism evidence="2 3">
    <name type="scientific">Methanoplanus limicola DSM 2279</name>
    <dbReference type="NCBI Taxonomy" id="937775"/>
    <lineage>
        <taxon>Archaea</taxon>
        <taxon>Methanobacteriati</taxon>
        <taxon>Methanobacteriota</taxon>
        <taxon>Stenosarchaea group</taxon>
        <taxon>Methanomicrobia</taxon>
        <taxon>Methanomicrobiales</taxon>
        <taxon>Methanomicrobiaceae</taxon>
        <taxon>Methanoplanus</taxon>
    </lineage>
</organism>
<dbReference type="RefSeq" id="WP_004076059.1">
    <property type="nucleotide sequence ID" value="NZ_CM001436.1"/>
</dbReference>
<name>H1Z0F3_9EURY</name>
<dbReference type="OrthoDB" id="104660at2157"/>
<keyword evidence="3" id="KW-1185">Reference proteome</keyword>
<dbReference type="AlphaFoldDB" id="H1Z0F3"/>
<dbReference type="HOGENOM" id="CLU_094233_0_0_2"/>
<sequence length="265" mass="31106">MMMNIDSVQSLFRESVCSRISLEAEGLNRYRVFTPFCFDDGDYLSIVLKRERDGRTVLSDEGHTLMHLSYDTEYSKIMKGNRLKLINNALAAYMIDDRDGELIIYVEDDDYGGAFYNYIQGLLKIIDTSYLSREIVRSTFLEDAKDMFLSRINKEYLSFDWHDPVYDKDKIYSVDCKIEGHDEPIFVFFLNSDTKVRDSTITIQRYEQIGENFHSLCIFENQEEINRKALARLTDVCERQFSSLSMNQNRIIDYISRFMPKSAKV</sequence>
<proteinExistence type="predicted"/>
<dbReference type="InParanoid" id="H1Z0F3"/>
<evidence type="ECO:0000313" key="2">
    <source>
        <dbReference type="EMBL" id="EHQ34420.1"/>
    </source>
</evidence>
<dbReference type="Proteomes" id="UP000005741">
    <property type="component" value="Chromosome"/>
</dbReference>
<evidence type="ECO:0000259" key="1">
    <source>
        <dbReference type="Pfam" id="PF08861"/>
    </source>
</evidence>
<evidence type="ECO:0000313" key="3">
    <source>
        <dbReference type="Proteomes" id="UP000005741"/>
    </source>
</evidence>
<dbReference type="EMBL" id="CM001436">
    <property type="protein sequence ID" value="EHQ34420.1"/>
    <property type="molecule type" value="Genomic_DNA"/>
</dbReference>
<reference evidence="2 3" key="1">
    <citation type="submission" date="2011-10" db="EMBL/GenBank/DDBJ databases">
        <title>The Improved High-Quality Draft genome of Methanoplanus limicola DSM 2279.</title>
        <authorList>
            <consortium name="US DOE Joint Genome Institute (JGI-PGF)"/>
            <person name="Lucas S."/>
            <person name="Copeland A."/>
            <person name="Lapidus A."/>
            <person name="Glavina del Rio T."/>
            <person name="Dalin E."/>
            <person name="Tice H."/>
            <person name="Bruce D."/>
            <person name="Goodwin L."/>
            <person name="Pitluck S."/>
            <person name="Peters L."/>
            <person name="Mikhailova N."/>
            <person name="Lu M."/>
            <person name="Kyrpides N."/>
            <person name="Mavromatis K."/>
            <person name="Ivanova N."/>
            <person name="Markowitz V."/>
            <person name="Cheng J.-F."/>
            <person name="Hugenholtz P."/>
            <person name="Woyke T."/>
            <person name="Wu D."/>
            <person name="Wirth R."/>
            <person name="Brambilla E.-M."/>
            <person name="Klenk H.-P."/>
            <person name="Eisen J.A."/>
        </authorList>
    </citation>
    <scope>NUCLEOTIDE SEQUENCE [LARGE SCALE GENOMIC DNA]</scope>
    <source>
        <strain evidence="2 3">DSM 2279</strain>
    </source>
</reference>
<dbReference type="InterPro" id="IPR014960">
    <property type="entry name" value="DUF1828"/>
</dbReference>
<dbReference type="Pfam" id="PF08861">
    <property type="entry name" value="DUF1828"/>
    <property type="match status" value="1"/>
</dbReference>
<accession>H1Z0F3</accession>
<protein>
    <recommendedName>
        <fullName evidence="1">DUF1828 domain-containing protein</fullName>
    </recommendedName>
</protein>
<feature type="domain" description="DUF1828" evidence="1">
    <location>
        <begin position="34"/>
        <end position="125"/>
    </location>
</feature>
<gene>
    <name evidence="2" type="ORF">Metlim_0273</name>
</gene>